<dbReference type="Proteomes" id="UP001589844">
    <property type="component" value="Unassembled WGS sequence"/>
</dbReference>
<dbReference type="InterPro" id="IPR016181">
    <property type="entry name" value="Acyl_CoA_acyltransferase"/>
</dbReference>
<comment type="caution">
    <text evidence="2">The sequence shown here is derived from an EMBL/GenBank/DDBJ whole genome shotgun (WGS) entry which is preliminary data.</text>
</comment>
<dbReference type="CDD" id="cd04301">
    <property type="entry name" value="NAT_SF"/>
    <property type="match status" value="1"/>
</dbReference>
<accession>A0ABV6IFX4</accession>
<reference evidence="2 3" key="1">
    <citation type="submission" date="2024-09" db="EMBL/GenBank/DDBJ databases">
        <authorList>
            <person name="Sun Q."/>
            <person name="Mori K."/>
        </authorList>
    </citation>
    <scope>NUCLEOTIDE SEQUENCE [LARGE SCALE GENOMIC DNA]</scope>
    <source>
        <strain evidence="2 3">CCM 8677</strain>
    </source>
</reference>
<dbReference type="Pfam" id="PF13673">
    <property type="entry name" value="Acetyltransf_10"/>
    <property type="match status" value="1"/>
</dbReference>
<evidence type="ECO:0000313" key="3">
    <source>
        <dbReference type="Proteomes" id="UP001589844"/>
    </source>
</evidence>
<dbReference type="InterPro" id="IPR000182">
    <property type="entry name" value="GNAT_dom"/>
</dbReference>
<dbReference type="EC" id="2.3.1.-" evidence="2"/>
<dbReference type="RefSeq" id="WP_390212635.1">
    <property type="nucleotide sequence ID" value="NZ_JBHLXJ010000013.1"/>
</dbReference>
<feature type="domain" description="N-acetyltransferase" evidence="1">
    <location>
        <begin position="3"/>
        <end position="171"/>
    </location>
</feature>
<keyword evidence="3" id="KW-1185">Reference proteome</keyword>
<dbReference type="InterPro" id="IPR052564">
    <property type="entry name" value="N-acetyltrans/Recomb-assoc"/>
</dbReference>
<protein>
    <submittedName>
        <fullName evidence="2">GNAT family N-acetyltransferase</fullName>
        <ecNumber evidence="2">2.3.1.-</ecNumber>
    </submittedName>
</protein>
<sequence>MTLHIRRATIDDAEAISTLVHSVAHYFTVHADGRGAEEFFKSITPDAVRSYLASDQYVYWVGCLEQQQGQMPALAPTLATAPDHIIAAIALRDNSHLYHLFVTSDQQSKGYAKQLWEELQLHATQRGNPGNFTVNASLFAEKMYRKWGFTPTTEVQEMHGLRFIPMQKNITSNAT</sequence>
<dbReference type="SUPFAM" id="SSF55729">
    <property type="entry name" value="Acyl-CoA N-acyltransferases (Nat)"/>
    <property type="match status" value="1"/>
</dbReference>
<keyword evidence="2" id="KW-0012">Acyltransferase</keyword>
<evidence type="ECO:0000259" key="1">
    <source>
        <dbReference type="PROSITE" id="PS51186"/>
    </source>
</evidence>
<dbReference type="PROSITE" id="PS51186">
    <property type="entry name" value="GNAT"/>
    <property type="match status" value="1"/>
</dbReference>
<dbReference type="PANTHER" id="PTHR43451:SF1">
    <property type="entry name" value="ACETYLTRANSFERASE"/>
    <property type="match status" value="1"/>
</dbReference>
<proteinExistence type="predicted"/>
<gene>
    <name evidence="2" type="ORF">ACFFJH_11250</name>
</gene>
<dbReference type="GO" id="GO:0016746">
    <property type="term" value="F:acyltransferase activity"/>
    <property type="evidence" value="ECO:0007669"/>
    <property type="project" value="UniProtKB-KW"/>
</dbReference>
<keyword evidence="2" id="KW-0808">Transferase</keyword>
<dbReference type="PANTHER" id="PTHR43451">
    <property type="entry name" value="ACETYLTRANSFERASE (GNAT) FAMILY PROTEIN"/>
    <property type="match status" value="1"/>
</dbReference>
<name>A0ABV6IFX4_9BURK</name>
<dbReference type="Gene3D" id="3.40.630.30">
    <property type="match status" value="1"/>
</dbReference>
<evidence type="ECO:0000313" key="2">
    <source>
        <dbReference type="EMBL" id="MFC0350385.1"/>
    </source>
</evidence>
<dbReference type="EMBL" id="JBHLXJ010000013">
    <property type="protein sequence ID" value="MFC0350385.1"/>
    <property type="molecule type" value="Genomic_DNA"/>
</dbReference>
<organism evidence="2 3">
    <name type="scientific">Undibacterium danionis</name>
    <dbReference type="NCBI Taxonomy" id="1812100"/>
    <lineage>
        <taxon>Bacteria</taxon>
        <taxon>Pseudomonadati</taxon>
        <taxon>Pseudomonadota</taxon>
        <taxon>Betaproteobacteria</taxon>
        <taxon>Burkholderiales</taxon>
        <taxon>Oxalobacteraceae</taxon>
        <taxon>Undibacterium</taxon>
    </lineage>
</organism>